<dbReference type="PROSITE" id="PS00211">
    <property type="entry name" value="ABC_TRANSPORTER_1"/>
    <property type="match status" value="1"/>
</dbReference>
<accession>A0A2Z2M9I9</accession>
<evidence type="ECO:0000256" key="2">
    <source>
        <dbReference type="ARBA" id="ARBA00022741"/>
    </source>
</evidence>
<dbReference type="AlphaFoldDB" id="A0A2Z2M9I9"/>
<dbReference type="Proteomes" id="UP000250179">
    <property type="component" value="Chromosome"/>
</dbReference>
<keyword evidence="6" id="KW-1185">Reference proteome</keyword>
<protein>
    <submittedName>
        <fullName evidence="5">ABC transporter</fullName>
    </submittedName>
</protein>
<evidence type="ECO:0000256" key="3">
    <source>
        <dbReference type="ARBA" id="ARBA00022840"/>
    </source>
</evidence>
<dbReference type="OrthoDB" id="24644at2157"/>
<dbReference type="PANTHER" id="PTHR42734:SF19">
    <property type="entry name" value="IRON COMPOUNDS ABC TRANSPORTER, ATP-BINDING PROTEIN"/>
    <property type="match status" value="1"/>
</dbReference>
<gene>
    <name evidence="5" type="ORF">A3L09_01435</name>
</gene>
<sequence length="254" mass="27820">MLRAEGLYFSYGDFTVENVSLTLDKGELVAIIGPNGAGKSTLLKLLFGLLKSERGKVEVDGKNIAELSPSEKAKLIGFVPQNHVPTFPFKALDFVLLGATPELGPFGAPSKKHREKAMELLRLFGLEKYAEKPYTSLSGGQIRLLLIARALMTSPRYLLLDEPTSNLDLKNSLLVLQTVKRLTKEGVGSLVVLHDPNLAGLFADRVLLMKGGRIIANGKPEEVIDERLLSEAYGVELKLIECAGERVLRPRVEV</sequence>
<feature type="domain" description="ABC transporter" evidence="4">
    <location>
        <begin position="2"/>
        <end position="236"/>
    </location>
</feature>
<evidence type="ECO:0000259" key="4">
    <source>
        <dbReference type="PROSITE" id="PS50893"/>
    </source>
</evidence>
<evidence type="ECO:0000313" key="5">
    <source>
        <dbReference type="EMBL" id="ASJ02019.1"/>
    </source>
</evidence>
<organism evidence="5 6">
    <name type="scientific">Thermococcus profundus</name>
    <dbReference type="NCBI Taxonomy" id="49899"/>
    <lineage>
        <taxon>Archaea</taxon>
        <taxon>Methanobacteriati</taxon>
        <taxon>Methanobacteriota</taxon>
        <taxon>Thermococci</taxon>
        <taxon>Thermococcales</taxon>
        <taxon>Thermococcaceae</taxon>
        <taxon>Thermococcus</taxon>
    </lineage>
</organism>
<dbReference type="SMART" id="SM00382">
    <property type="entry name" value="AAA"/>
    <property type="match status" value="1"/>
</dbReference>
<dbReference type="Pfam" id="PF00005">
    <property type="entry name" value="ABC_tran"/>
    <property type="match status" value="1"/>
</dbReference>
<dbReference type="PROSITE" id="PS50893">
    <property type="entry name" value="ABC_TRANSPORTER_2"/>
    <property type="match status" value="1"/>
</dbReference>
<keyword evidence="2" id="KW-0547">Nucleotide-binding</keyword>
<dbReference type="GeneID" id="33319031"/>
<dbReference type="InterPro" id="IPR017871">
    <property type="entry name" value="ABC_transporter-like_CS"/>
</dbReference>
<dbReference type="InterPro" id="IPR027417">
    <property type="entry name" value="P-loop_NTPase"/>
</dbReference>
<dbReference type="FunFam" id="3.40.50.300:FF:000134">
    <property type="entry name" value="Iron-enterobactin ABC transporter ATP-binding protein"/>
    <property type="match status" value="1"/>
</dbReference>
<dbReference type="GO" id="GO:0005524">
    <property type="term" value="F:ATP binding"/>
    <property type="evidence" value="ECO:0007669"/>
    <property type="project" value="UniProtKB-KW"/>
</dbReference>
<name>A0A2Z2M9I9_THEPR</name>
<evidence type="ECO:0000256" key="1">
    <source>
        <dbReference type="ARBA" id="ARBA00022448"/>
    </source>
</evidence>
<dbReference type="InterPro" id="IPR050153">
    <property type="entry name" value="Metal_Ion_Import_ABC"/>
</dbReference>
<dbReference type="SUPFAM" id="SSF52540">
    <property type="entry name" value="P-loop containing nucleoside triphosphate hydrolases"/>
    <property type="match status" value="1"/>
</dbReference>
<dbReference type="EMBL" id="CP014862">
    <property type="protein sequence ID" value="ASJ02019.1"/>
    <property type="molecule type" value="Genomic_DNA"/>
</dbReference>
<dbReference type="InterPro" id="IPR003593">
    <property type="entry name" value="AAA+_ATPase"/>
</dbReference>
<dbReference type="InterPro" id="IPR003439">
    <property type="entry name" value="ABC_transporter-like_ATP-bd"/>
</dbReference>
<proteinExistence type="predicted"/>
<keyword evidence="3" id="KW-0067">ATP-binding</keyword>
<dbReference type="CDD" id="cd03214">
    <property type="entry name" value="ABC_Iron-Siderophores_B12_Hemin"/>
    <property type="match status" value="1"/>
</dbReference>
<reference evidence="5 6" key="1">
    <citation type="submission" date="2016-03" db="EMBL/GenBank/DDBJ databases">
        <title>Complete genome sequence of Thermococcus profundus strain DT5432.</title>
        <authorList>
            <person name="Oger P.M."/>
        </authorList>
    </citation>
    <scope>NUCLEOTIDE SEQUENCE [LARGE SCALE GENOMIC DNA]</scope>
    <source>
        <strain evidence="5 6">DT 5432</strain>
    </source>
</reference>
<dbReference type="PANTHER" id="PTHR42734">
    <property type="entry name" value="METAL TRANSPORT SYSTEM ATP-BINDING PROTEIN TM_0124-RELATED"/>
    <property type="match status" value="1"/>
</dbReference>
<keyword evidence="1" id="KW-0813">Transport</keyword>
<dbReference type="RefSeq" id="WP_088857288.1">
    <property type="nucleotide sequence ID" value="NZ_CP014862.1"/>
</dbReference>
<evidence type="ECO:0000313" key="6">
    <source>
        <dbReference type="Proteomes" id="UP000250179"/>
    </source>
</evidence>
<dbReference type="Gene3D" id="3.40.50.300">
    <property type="entry name" value="P-loop containing nucleotide triphosphate hydrolases"/>
    <property type="match status" value="1"/>
</dbReference>
<dbReference type="KEGG" id="tprf:A3L09_01435"/>
<dbReference type="GO" id="GO:0016887">
    <property type="term" value="F:ATP hydrolysis activity"/>
    <property type="evidence" value="ECO:0007669"/>
    <property type="project" value="InterPro"/>
</dbReference>